<feature type="domain" description="BEN" evidence="4">
    <location>
        <begin position="448"/>
        <end position="554"/>
    </location>
</feature>
<feature type="compositionally biased region" description="Low complexity" evidence="3">
    <location>
        <begin position="586"/>
        <end position="597"/>
    </location>
</feature>
<feature type="domain" description="BEN" evidence="4">
    <location>
        <begin position="638"/>
        <end position="735"/>
    </location>
</feature>
<dbReference type="Pfam" id="PF10523">
    <property type="entry name" value="BEN"/>
    <property type="match status" value="1"/>
</dbReference>
<dbReference type="PROSITE" id="PS51457">
    <property type="entry name" value="BEN"/>
    <property type="match status" value="2"/>
</dbReference>
<dbReference type="PANTHER" id="PTHR47305">
    <property type="entry name" value="BEN DOMAIN-CONTAINING PROTEIN 2"/>
    <property type="match status" value="1"/>
</dbReference>
<sequence length="753" mass="83463">MEPLGARDYIIVTIDDDSDNNNDEDDDDVVVIEDSETESTENTDFTDSVPTTQPNFQGNSDNYQPPYQMSYGVESLAELSNQPASQMNHPGNLKRFNPNSGEVEFIPSYRNSQFSNSKEDDMGNTSDIFCGENHRNQLMKLQRSCEGLQDLIKSTNRQVNQLCGIVSKMQHSWEKPPFSINAFQQQFCHNENPAAAPQEYRLANAPEMMNYSTLMENNSMRPNAASSSLYNSPNFEMPKIAETSLENNTETMNNQASLGNDGTQCSSSLYVCLTPNFEMQSKGETIPEDGAQIMYYPAVFGNNSSSSVASSTLSIPPNFEMVVRAGTNPDNNIQMVNNPNLMENDSDQDGPCFFIPADCDSSTEMQPETMIHTTSVENGSDQDNANESFFLTAGFALLPIEILVKAENNMDNSHETATRPTVVENNNSQNSSSSTNFPTNSGFLGDPERNVRILNLHLMVAQRKAEPKLAARYLARILFSKDVLVCSSAGVSSRVPNLSGRQPLDPNKMAAIREYLATAFPNHDLRECGKDWKTCISYINSLIRYVCSDSKRISQKTVARNKVPTNTNTLASADLNDKKDGDGGESSSQLSQQAAASETGANGTSQQNSSAFFERFKQRSTVDIAVPFETVYYLGNPRRNIRIPFSVLTIAKAKCRPELSARYLVRKLFAEEVLIKSFQGNLARGVCALNLNTMNALQEFLQENYPNCDLTESGYDWKLCVTAINSCIRSIRYEFNKSTSKSEPLPATTPSAK</sequence>
<dbReference type="Proteomes" id="UP000593571">
    <property type="component" value="Unassembled WGS sequence"/>
</dbReference>
<evidence type="ECO:0000313" key="5">
    <source>
        <dbReference type="EMBL" id="KAF6435095.1"/>
    </source>
</evidence>
<dbReference type="GO" id="GO:0003677">
    <property type="term" value="F:DNA binding"/>
    <property type="evidence" value="ECO:0007669"/>
    <property type="project" value="InterPro"/>
</dbReference>
<dbReference type="GO" id="GO:0005634">
    <property type="term" value="C:nucleus"/>
    <property type="evidence" value="ECO:0007669"/>
    <property type="project" value="UniProtKB-SubCell"/>
</dbReference>
<evidence type="ECO:0000259" key="4">
    <source>
        <dbReference type="PROSITE" id="PS51457"/>
    </source>
</evidence>
<feature type="compositionally biased region" description="Polar residues" evidence="3">
    <location>
        <begin position="49"/>
        <end position="67"/>
    </location>
</feature>
<feature type="compositionally biased region" description="Acidic residues" evidence="3">
    <location>
        <begin position="15"/>
        <end position="41"/>
    </location>
</feature>
<dbReference type="InterPro" id="IPR018379">
    <property type="entry name" value="BEN_domain"/>
</dbReference>
<feature type="region of interest" description="Disordered" evidence="3">
    <location>
        <begin position="15"/>
        <end position="68"/>
    </location>
</feature>
<feature type="region of interest" description="Disordered" evidence="3">
    <location>
        <begin position="412"/>
        <end position="442"/>
    </location>
</feature>
<accession>A0A7J8EIJ6</accession>
<evidence type="ECO:0000256" key="3">
    <source>
        <dbReference type="SAM" id="MobiDB-lite"/>
    </source>
</evidence>
<comment type="subcellular location">
    <subcellularLocation>
        <location evidence="1">Nucleus</location>
    </subcellularLocation>
</comment>
<protein>
    <submittedName>
        <fullName evidence="5">BEN domain containing 2</fullName>
    </submittedName>
</protein>
<keyword evidence="2" id="KW-0539">Nucleus</keyword>
<name>A0A7J8EIJ6_ROUAE</name>
<organism evidence="5 6">
    <name type="scientific">Rousettus aegyptiacus</name>
    <name type="common">Egyptian fruit bat</name>
    <name type="synonym">Pteropus aegyptiacus</name>
    <dbReference type="NCBI Taxonomy" id="9407"/>
    <lineage>
        <taxon>Eukaryota</taxon>
        <taxon>Metazoa</taxon>
        <taxon>Chordata</taxon>
        <taxon>Craniata</taxon>
        <taxon>Vertebrata</taxon>
        <taxon>Euteleostomi</taxon>
        <taxon>Mammalia</taxon>
        <taxon>Eutheria</taxon>
        <taxon>Laurasiatheria</taxon>
        <taxon>Chiroptera</taxon>
        <taxon>Yinpterochiroptera</taxon>
        <taxon>Pteropodoidea</taxon>
        <taxon>Pteropodidae</taxon>
        <taxon>Rousettinae</taxon>
        <taxon>Rousettus</taxon>
    </lineage>
</organism>
<evidence type="ECO:0000313" key="6">
    <source>
        <dbReference type="Proteomes" id="UP000593571"/>
    </source>
</evidence>
<evidence type="ECO:0000256" key="2">
    <source>
        <dbReference type="ARBA" id="ARBA00023242"/>
    </source>
</evidence>
<comment type="caution">
    <text evidence="5">The sequence shown here is derived from an EMBL/GenBank/DDBJ whole genome shotgun (WGS) entry which is preliminary data.</text>
</comment>
<reference evidence="5 6" key="1">
    <citation type="journal article" date="2020" name="Nature">
        <title>Six reference-quality genomes reveal evolution of bat adaptations.</title>
        <authorList>
            <person name="Jebb D."/>
            <person name="Huang Z."/>
            <person name="Pippel M."/>
            <person name="Hughes G.M."/>
            <person name="Lavrichenko K."/>
            <person name="Devanna P."/>
            <person name="Winkler S."/>
            <person name="Jermiin L.S."/>
            <person name="Skirmuntt E.C."/>
            <person name="Katzourakis A."/>
            <person name="Burkitt-Gray L."/>
            <person name="Ray D.A."/>
            <person name="Sullivan K.A.M."/>
            <person name="Roscito J.G."/>
            <person name="Kirilenko B.M."/>
            <person name="Davalos L.M."/>
            <person name="Corthals A.P."/>
            <person name="Power M.L."/>
            <person name="Jones G."/>
            <person name="Ransome R.D."/>
            <person name="Dechmann D.K.N."/>
            <person name="Locatelli A.G."/>
            <person name="Puechmaille S.J."/>
            <person name="Fedrigo O."/>
            <person name="Jarvis E.D."/>
            <person name="Hiller M."/>
            <person name="Vernes S.C."/>
            <person name="Myers E.W."/>
            <person name="Teeling E.C."/>
        </authorList>
    </citation>
    <scope>NUCLEOTIDE SEQUENCE [LARGE SCALE GENOMIC DNA]</scope>
    <source>
        <strain evidence="5">MRouAeg1</strain>
        <tissue evidence="5">Muscle</tissue>
    </source>
</reference>
<dbReference type="PANTHER" id="PTHR47305:SF3">
    <property type="entry name" value="BEN DOMAIN-CONTAINING PROTEIN 2"/>
    <property type="match status" value="1"/>
</dbReference>
<dbReference type="SMART" id="SM01025">
    <property type="entry name" value="BEN"/>
    <property type="match status" value="2"/>
</dbReference>
<dbReference type="EMBL" id="JACASE010000009">
    <property type="protein sequence ID" value="KAF6435095.1"/>
    <property type="molecule type" value="Genomic_DNA"/>
</dbReference>
<feature type="region of interest" description="Disordered" evidence="3">
    <location>
        <begin position="564"/>
        <end position="606"/>
    </location>
</feature>
<proteinExistence type="predicted"/>
<dbReference type="AlphaFoldDB" id="A0A7J8EIJ6"/>
<keyword evidence="6" id="KW-1185">Reference proteome</keyword>
<feature type="compositionally biased region" description="Low complexity" evidence="3">
    <location>
        <begin position="425"/>
        <end position="441"/>
    </location>
</feature>
<evidence type="ECO:0000256" key="1">
    <source>
        <dbReference type="ARBA" id="ARBA00004123"/>
    </source>
</evidence>
<gene>
    <name evidence="5" type="ORF">HJG63_001441</name>
</gene>